<accession>A0ABV5FQW3</accession>
<name>A0ABV5FQW3_9FLAO</name>
<evidence type="ECO:0000313" key="2">
    <source>
        <dbReference type="Proteomes" id="UP001589589"/>
    </source>
</evidence>
<gene>
    <name evidence="1" type="ORF">ACFFUQ_17255</name>
</gene>
<keyword evidence="2" id="KW-1185">Reference proteome</keyword>
<reference evidence="1 2" key="1">
    <citation type="submission" date="2024-09" db="EMBL/GenBank/DDBJ databases">
        <authorList>
            <person name="Sun Q."/>
            <person name="Mori K."/>
        </authorList>
    </citation>
    <scope>NUCLEOTIDE SEQUENCE [LARGE SCALE GENOMIC DNA]</scope>
    <source>
        <strain evidence="1 2">CECT 7908</strain>
    </source>
</reference>
<evidence type="ECO:0000313" key="1">
    <source>
        <dbReference type="EMBL" id="MFB9065772.1"/>
    </source>
</evidence>
<dbReference type="EMBL" id="JBHMEX010000055">
    <property type="protein sequence ID" value="MFB9065772.1"/>
    <property type="molecule type" value="Genomic_DNA"/>
</dbReference>
<proteinExistence type="predicted"/>
<dbReference type="Proteomes" id="UP001589589">
    <property type="component" value="Unassembled WGS sequence"/>
</dbReference>
<dbReference type="RefSeq" id="WP_290259695.1">
    <property type="nucleotide sequence ID" value="NZ_JAUFQQ010000003.1"/>
</dbReference>
<organism evidence="1 2">
    <name type="scientific">Flavobacterium branchiarum</name>
    <dbReference type="NCBI Taxonomy" id="1114870"/>
    <lineage>
        <taxon>Bacteria</taxon>
        <taxon>Pseudomonadati</taxon>
        <taxon>Bacteroidota</taxon>
        <taxon>Flavobacteriia</taxon>
        <taxon>Flavobacteriales</taxon>
        <taxon>Flavobacteriaceae</taxon>
        <taxon>Flavobacterium</taxon>
    </lineage>
</organism>
<sequence>MWYKIDFDRLILLLLPTFLRKPILFGYIKALISPINSLHYQWTQMRTDNLLKLSYNGQKCYLRKALNDKFDPELRRITISDVEQIDQDYLYTQSENLDVYLGVIYLEQEFNYVNGLAEFLVNVPGIILNTKTNEITAVVDFYKLAGKSFQLITI</sequence>
<comment type="caution">
    <text evidence="1">The sequence shown here is derived from an EMBL/GenBank/DDBJ whole genome shotgun (WGS) entry which is preliminary data.</text>
</comment>
<protein>
    <submittedName>
        <fullName evidence="1">Uncharacterized protein</fullName>
    </submittedName>
</protein>